<reference evidence="2 3" key="1">
    <citation type="submission" date="2017-02" db="EMBL/GenBank/DDBJ databases">
        <title>Prevalence of linear plasmids in Cutibacterium acnes isolates obtained from cancerous prostatic tissue.</title>
        <authorList>
            <person name="Davidsson S."/>
            <person name="Bruggemann H."/>
        </authorList>
    </citation>
    <scope>NUCLEOTIDE SEQUENCE [LARGE SCALE GENOMIC DNA]</scope>
    <source>
        <strain evidence="2 3">11-78</strain>
    </source>
</reference>
<dbReference type="GeneID" id="92857315"/>
<dbReference type="AlphaFoldDB" id="A0A2B7JL39"/>
<dbReference type="EMBL" id="CP031442">
    <property type="protein sequence ID" value="AXM05844.1"/>
    <property type="molecule type" value="Genomic_DNA"/>
</dbReference>
<protein>
    <submittedName>
        <fullName evidence="2">Cytidine deaminase</fullName>
    </submittedName>
</protein>
<gene>
    <name evidence="2" type="ORF">B1B09_11505</name>
    <name evidence="1" type="ORF">DXN06_00685</name>
</gene>
<sequence length="49" mass="5247">MTAKWRATGRPRISAGLVDPKIAAKGDVFDTGIARQLDHGFTLKAGLHT</sequence>
<evidence type="ECO:0000313" key="3">
    <source>
        <dbReference type="Proteomes" id="UP000226191"/>
    </source>
</evidence>
<name>A0A2B7JL39_CUTAC</name>
<evidence type="ECO:0000313" key="1">
    <source>
        <dbReference type="EMBL" id="AXM05844.1"/>
    </source>
</evidence>
<proteinExistence type="predicted"/>
<dbReference type="Proteomes" id="UP000226191">
    <property type="component" value="Unassembled WGS sequence"/>
</dbReference>
<accession>A0A2B7JL39</accession>
<organism evidence="2 3">
    <name type="scientific">Cutibacterium acnes</name>
    <name type="common">Propionibacterium acnes</name>
    <dbReference type="NCBI Taxonomy" id="1747"/>
    <lineage>
        <taxon>Bacteria</taxon>
        <taxon>Bacillati</taxon>
        <taxon>Actinomycetota</taxon>
        <taxon>Actinomycetes</taxon>
        <taxon>Propionibacteriales</taxon>
        <taxon>Propionibacteriaceae</taxon>
        <taxon>Cutibacterium</taxon>
    </lineage>
</organism>
<evidence type="ECO:0000313" key="4">
    <source>
        <dbReference type="Proteomes" id="UP000256621"/>
    </source>
</evidence>
<dbReference type="RefSeq" id="WP_002517794.1">
    <property type="nucleotide sequence ID" value="NZ_AP019664.1"/>
</dbReference>
<reference evidence="1 4" key="2">
    <citation type="submission" date="2018-08" db="EMBL/GenBank/DDBJ databases">
        <title>Genome sequencing of Cutibacterium acnes KCOM 1315.</title>
        <authorList>
            <person name="Kook J.-K."/>
            <person name="Park S.-N."/>
            <person name="Lim Y.K."/>
        </authorList>
    </citation>
    <scope>NUCLEOTIDE SEQUENCE [LARGE SCALE GENOMIC DNA]</scope>
    <source>
        <strain evidence="1 4">KCOM 1315</strain>
    </source>
</reference>
<dbReference type="EMBL" id="MVCE01000006">
    <property type="protein sequence ID" value="PGF32073.1"/>
    <property type="molecule type" value="Genomic_DNA"/>
</dbReference>
<dbReference type="Proteomes" id="UP000256621">
    <property type="component" value="Chromosome"/>
</dbReference>
<evidence type="ECO:0000313" key="2">
    <source>
        <dbReference type="EMBL" id="PGF32073.1"/>
    </source>
</evidence>